<dbReference type="Pfam" id="PF13676">
    <property type="entry name" value="TIR_2"/>
    <property type="match status" value="1"/>
</dbReference>
<dbReference type="SMART" id="SM00255">
    <property type="entry name" value="TIR"/>
    <property type="match status" value="1"/>
</dbReference>
<accession>A0ABP7XC11</accession>
<protein>
    <recommendedName>
        <fullName evidence="1">TIR domain-containing protein</fullName>
    </recommendedName>
</protein>
<gene>
    <name evidence="2" type="ORF">GCM10022393_08280</name>
</gene>
<dbReference type="RefSeq" id="WP_344925026.1">
    <property type="nucleotide sequence ID" value="NZ_BAABCW010000002.1"/>
</dbReference>
<dbReference type="Gene3D" id="3.40.50.10140">
    <property type="entry name" value="Toll/interleukin-1 receptor homology (TIR) domain"/>
    <property type="match status" value="1"/>
</dbReference>
<comment type="caution">
    <text evidence="2">The sequence shown here is derived from an EMBL/GenBank/DDBJ whole genome shotgun (WGS) entry which is preliminary data.</text>
</comment>
<keyword evidence="3" id="KW-1185">Reference proteome</keyword>
<dbReference type="Proteomes" id="UP001500459">
    <property type="component" value="Unassembled WGS sequence"/>
</dbReference>
<evidence type="ECO:0000313" key="2">
    <source>
        <dbReference type="EMBL" id="GAA4110917.1"/>
    </source>
</evidence>
<dbReference type="InterPro" id="IPR000157">
    <property type="entry name" value="TIR_dom"/>
</dbReference>
<sequence length="326" mass="37404">MMKEKRYEYDVALSFAGENRAYVEKVADSLQDKGINVFYDLFEEANLWGKNLYDYLSEIYQSKARYTVLFISSFYNKKLWTNHERVSMQARAFQESSEYILPARFDDTEIPGILKTIGYISLKNRTPEELAILIENKLKKDQTLFKNGWSKLSTMMNAKPFIFTIKIVNENNELVKHAKVVLIANNSTYLEGFSDEDGLAHFVIRTRKLYTVLIAHERYPAVIFKKMNPKEDIEVNIEKTNDAGSVIINTSGQIPGLSGKIEPVLKPGNRFSLLADNIAIEGGVDQPYDFELNKSISLEDNGGNIIHLTMRFFQGRIALIDFHKLK</sequence>
<evidence type="ECO:0000313" key="3">
    <source>
        <dbReference type="Proteomes" id="UP001500459"/>
    </source>
</evidence>
<proteinExistence type="predicted"/>
<dbReference type="SUPFAM" id="SSF52200">
    <property type="entry name" value="Toll/Interleukin receptor TIR domain"/>
    <property type="match status" value="1"/>
</dbReference>
<dbReference type="EMBL" id="BAABCW010000002">
    <property type="protein sequence ID" value="GAA4110917.1"/>
    <property type="molecule type" value="Genomic_DNA"/>
</dbReference>
<name>A0ABP7XC11_9FLAO</name>
<dbReference type="InterPro" id="IPR035897">
    <property type="entry name" value="Toll_tir_struct_dom_sf"/>
</dbReference>
<reference evidence="3" key="1">
    <citation type="journal article" date="2019" name="Int. J. Syst. Evol. Microbiol.">
        <title>The Global Catalogue of Microorganisms (GCM) 10K type strain sequencing project: providing services to taxonomists for standard genome sequencing and annotation.</title>
        <authorList>
            <consortium name="The Broad Institute Genomics Platform"/>
            <consortium name="The Broad Institute Genome Sequencing Center for Infectious Disease"/>
            <person name="Wu L."/>
            <person name="Ma J."/>
        </authorList>
    </citation>
    <scope>NUCLEOTIDE SEQUENCE [LARGE SCALE GENOMIC DNA]</scope>
    <source>
        <strain evidence="3">JCM 17106</strain>
    </source>
</reference>
<feature type="domain" description="TIR" evidence="1">
    <location>
        <begin position="8"/>
        <end position="159"/>
    </location>
</feature>
<organism evidence="2 3">
    <name type="scientific">Aquimarina addita</name>
    <dbReference type="NCBI Taxonomy" id="870485"/>
    <lineage>
        <taxon>Bacteria</taxon>
        <taxon>Pseudomonadati</taxon>
        <taxon>Bacteroidota</taxon>
        <taxon>Flavobacteriia</taxon>
        <taxon>Flavobacteriales</taxon>
        <taxon>Flavobacteriaceae</taxon>
        <taxon>Aquimarina</taxon>
    </lineage>
</organism>
<evidence type="ECO:0000259" key="1">
    <source>
        <dbReference type="SMART" id="SM00255"/>
    </source>
</evidence>